<evidence type="ECO:0000256" key="2">
    <source>
        <dbReference type="ARBA" id="ARBA00004948"/>
    </source>
</evidence>
<evidence type="ECO:0000256" key="8">
    <source>
        <dbReference type="ARBA" id="ARBA00022977"/>
    </source>
</evidence>
<evidence type="ECO:0000256" key="11">
    <source>
        <dbReference type="ARBA" id="ARBA00048179"/>
    </source>
</evidence>
<name>A0A162KYU6_9PROT</name>
<evidence type="ECO:0000256" key="5">
    <source>
        <dbReference type="ARBA" id="ARBA00022679"/>
    </source>
</evidence>
<keyword evidence="6" id="KW-0479">Metal-binding</keyword>
<dbReference type="RefSeq" id="WP_062764323.1">
    <property type="nucleotide sequence ID" value="NZ_CP121043.1"/>
</dbReference>
<accession>A0A162KYU6</accession>
<keyword evidence="5" id="KW-0808">Transferase</keyword>
<keyword evidence="8" id="KW-0784">Thiamine biosynthesis</keyword>
<dbReference type="GO" id="GO:0016740">
    <property type="term" value="F:transferase activity"/>
    <property type="evidence" value="ECO:0007669"/>
    <property type="project" value="UniProtKB-KW"/>
</dbReference>
<dbReference type="AlphaFoldDB" id="A0A162KYU6"/>
<comment type="similarity">
    <text evidence="3">Belongs to the NMT1/THI5 family.</text>
</comment>
<comment type="pathway">
    <text evidence="2">Cofactor biosynthesis; thiamine diphosphate biosynthesis.</text>
</comment>
<dbReference type="GO" id="GO:0009228">
    <property type="term" value="P:thiamine biosynthetic process"/>
    <property type="evidence" value="ECO:0007669"/>
    <property type="project" value="UniProtKB-KW"/>
</dbReference>
<dbReference type="PANTHER" id="PTHR31528:SF1">
    <property type="entry name" value="4-AMINO-5-HYDROXYMETHYL-2-METHYLPYRIMIDINE PHOSPHATE SYNTHASE THI11-RELATED"/>
    <property type="match status" value="1"/>
</dbReference>
<evidence type="ECO:0000256" key="9">
    <source>
        <dbReference type="ARBA" id="ARBA00023004"/>
    </source>
</evidence>
<dbReference type="EMBL" id="LPZR01000156">
    <property type="protein sequence ID" value="KYO52474.1"/>
    <property type="molecule type" value="Genomic_DNA"/>
</dbReference>
<sequence>MAFAPLFAKGARRAAVALALAAPLLAAATLGGAQDARAAEKASLRLKWLPQAQFAGFYVAKAKGFYEAEGIDLTINPGGPNLNAEALVASGADTFGLTGGVESHLAAVDKGMPLVAIGVSHQKTPYAFVTKPDSGIKTLADFKGKKVSTWYTGAQYTLKAMLATGGVGEGDFTLMPQSVSLNPFIDGEVDVATATLYNELNTLKSRGLTDLVLFQPDDFGITVQRDTLVTTTDTVKDKPALVQGFLAATLKGWKYALEHKAEAIDIMMKADPGMDRKHQEAMIEAIQDVMVYGKGASDGLLAIDFDSLQKQHDILLANGVMKAPVDLKAAFDPSFWDKVPAEDKKL</sequence>
<keyword evidence="7" id="KW-0663">Pyridoxal phosphate</keyword>
<comment type="caution">
    <text evidence="14">The sequence shown here is derived from an EMBL/GenBank/DDBJ whole genome shotgun (WGS) entry which is preliminary data.</text>
</comment>
<keyword evidence="9" id="KW-0408">Iron</keyword>
<dbReference type="OrthoDB" id="7431968at2"/>
<evidence type="ECO:0000313" key="15">
    <source>
        <dbReference type="Proteomes" id="UP000075787"/>
    </source>
</evidence>
<comment type="catalytic activity">
    <reaction evidence="11">
        <text>N(6)-(pyridoxal phosphate)-L-lysyl-[4-amino-5-hydroxymethyl-2-methylpyrimidine phosphate synthase] + L-histidyl-[4-amino-5-hydroxymethyl-2-methylpyrimidine phosphate synthase] + 2 Fe(3+) + 4 H2O = L-lysyl-[4-amino-5-hydroxymethyl-2-methylpyrimidine phosphate synthase] + (2S)-2-amino-5-hydroxy-4-oxopentanoyl-[4-amino-5-hydroxymethyl-2-methylpyrimidine phosphate synthase] + 4-amino-2-methyl-5-(phosphooxymethyl)pyrimidine + 3-oxopropanoate + 2 Fe(2+) + 2 H(+)</text>
        <dbReference type="Rhea" id="RHEA:65756"/>
        <dbReference type="Rhea" id="RHEA-COMP:16892"/>
        <dbReference type="Rhea" id="RHEA-COMP:16893"/>
        <dbReference type="Rhea" id="RHEA-COMP:16894"/>
        <dbReference type="Rhea" id="RHEA-COMP:16895"/>
        <dbReference type="ChEBI" id="CHEBI:15377"/>
        <dbReference type="ChEBI" id="CHEBI:15378"/>
        <dbReference type="ChEBI" id="CHEBI:29033"/>
        <dbReference type="ChEBI" id="CHEBI:29034"/>
        <dbReference type="ChEBI" id="CHEBI:29969"/>
        <dbReference type="ChEBI" id="CHEBI:29979"/>
        <dbReference type="ChEBI" id="CHEBI:33190"/>
        <dbReference type="ChEBI" id="CHEBI:58354"/>
        <dbReference type="ChEBI" id="CHEBI:143915"/>
        <dbReference type="ChEBI" id="CHEBI:157692"/>
    </reaction>
    <physiologicalReaction direction="left-to-right" evidence="11">
        <dbReference type="Rhea" id="RHEA:65757"/>
    </physiologicalReaction>
</comment>
<gene>
    <name evidence="14" type="ORF">AUP44_05710</name>
</gene>
<evidence type="ECO:0000259" key="13">
    <source>
        <dbReference type="Pfam" id="PF09084"/>
    </source>
</evidence>
<evidence type="ECO:0000256" key="4">
    <source>
        <dbReference type="ARBA" id="ARBA00011738"/>
    </source>
</evidence>
<comment type="subunit">
    <text evidence="4">Homodimer.</text>
</comment>
<evidence type="ECO:0000256" key="3">
    <source>
        <dbReference type="ARBA" id="ARBA00009406"/>
    </source>
</evidence>
<evidence type="ECO:0000313" key="14">
    <source>
        <dbReference type="EMBL" id="KYO52474.1"/>
    </source>
</evidence>
<organism evidence="14 15">
    <name type="scientific">Tistrella mobilis</name>
    <dbReference type="NCBI Taxonomy" id="171437"/>
    <lineage>
        <taxon>Bacteria</taxon>
        <taxon>Pseudomonadati</taxon>
        <taxon>Pseudomonadota</taxon>
        <taxon>Alphaproteobacteria</taxon>
        <taxon>Geminicoccales</taxon>
        <taxon>Geminicoccaceae</taxon>
        <taxon>Tistrella</taxon>
    </lineage>
</organism>
<dbReference type="GeneID" id="97239253"/>
<dbReference type="Pfam" id="PF09084">
    <property type="entry name" value="NMT1"/>
    <property type="match status" value="1"/>
</dbReference>
<protein>
    <recommendedName>
        <fullName evidence="10">Thiamine pyrimidine synthase</fullName>
    </recommendedName>
</protein>
<comment type="function">
    <text evidence="1">Responsible for the formation of the pyrimidine heterocycle in the thiamine biosynthesis pathway. Catalyzes the formation of hydroxymethylpyrimidine phosphate (HMP-P) from histidine and pyridoxal phosphate (PLP). The protein uses PLP and the active site histidine to form HMP-P, generating an inactive enzyme. The enzyme can only undergo a single turnover, which suggests it is a suicide enzyme.</text>
</comment>
<evidence type="ECO:0000256" key="1">
    <source>
        <dbReference type="ARBA" id="ARBA00003469"/>
    </source>
</evidence>
<dbReference type="Gene3D" id="3.40.190.10">
    <property type="entry name" value="Periplasmic binding protein-like II"/>
    <property type="match status" value="2"/>
</dbReference>
<evidence type="ECO:0000256" key="6">
    <source>
        <dbReference type="ARBA" id="ARBA00022723"/>
    </source>
</evidence>
<reference evidence="14 15" key="1">
    <citation type="submission" date="2015-12" db="EMBL/GenBank/DDBJ databases">
        <title>Genome sequence of Tistrella mobilis MCCC 1A02139.</title>
        <authorList>
            <person name="Lu L."/>
            <person name="Lai Q."/>
            <person name="Shao Z."/>
            <person name="Qian P."/>
        </authorList>
    </citation>
    <scope>NUCLEOTIDE SEQUENCE [LARGE SCALE GENOMIC DNA]</scope>
    <source>
        <strain evidence="14 15">MCCC 1A02139</strain>
    </source>
</reference>
<evidence type="ECO:0000256" key="12">
    <source>
        <dbReference type="SAM" id="SignalP"/>
    </source>
</evidence>
<dbReference type="InterPro" id="IPR015168">
    <property type="entry name" value="SsuA/THI5"/>
</dbReference>
<feature type="domain" description="SsuA/THI5-like" evidence="13">
    <location>
        <begin position="52"/>
        <end position="263"/>
    </location>
</feature>
<dbReference type="InterPro" id="IPR027939">
    <property type="entry name" value="NMT1/THI5"/>
</dbReference>
<dbReference type="PANTHER" id="PTHR31528">
    <property type="entry name" value="4-AMINO-5-HYDROXYMETHYL-2-METHYLPYRIMIDINE PHOSPHATE SYNTHASE THI11-RELATED"/>
    <property type="match status" value="1"/>
</dbReference>
<dbReference type="SUPFAM" id="SSF53850">
    <property type="entry name" value="Periplasmic binding protein-like II"/>
    <property type="match status" value="1"/>
</dbReference>
<feature type="signal peptide" evidence="12">
    <location>
        <begin position="1"/>
        <end position="38"/>
    </location>
</feature>
<evidence type="ECO:0000256" key="10">
    <source>
        <dbReference type="ARBA" id="ARBA00033171"/>
    </source>
</evidence>
<proteinExistence type="inferred from homology"/>
<feature type="chain" id="PRO_5007836789" description="Thiamine pyrimidine synthase" evidence="12">
    <location>
        <begin position="39"/>
        <end position="346"/>
    </location>
</feature>
<keyword evidence="12" id="KW-0732">Signal</keyword>
<dbReference type="GO" id="GO:0046872">
    <property type="term" value="F:metal ion binding"/>
    <property type="evidence" value="ECO:0007669"/>
    <property type="project" value="UniProtKB-KW"/>
</dbReference>
<evidence type="ECO:0000256" key="7">
    <source>
        <dbReference type="ARBA" id="ARBA00022898"/>
    </source>
</evidence>
<dbReference type="Proteomes" id="UP000075787">
    <property type="component" value="Unassembled WGS sequence"/>
</dbReference>